<dbReference type="GO" id="GO:0004530">
    <property type="term" value="F:deoxyribonuclease I activity"/>
    <property type="evidence" value="ECO:0007669"/>
    <property type="project" value="TreeGrafter"/>
</dbReference>
<feature type="non-terminal residue" evidence="6">
    <location>
        <position position="273"/>
    </location>
</feature>
<dbReference type="AlphaFoldDB" id="D5JG71"/>
<dbReference type="GO" id="GO:0005634">
    <property type="term" value="C:nucleus"/>
    <property type="evidence" value="ECO:0007669"/>
    <property type="project" value="TreeGrafter"/>
</dbReference>
<feature type="domain" description="PAZ" evidence="5">
    <location>
        <begin position="27"/>
        <end position="167"/>
    </location>
</feature>
<evidence type="ECO:0000313" key="6">
    <source>
        <dbReference type="EMBL" id="ADF47441.1"/>
    </source>
</evidence>
<sequence>MLLVPLNKNVPGHVDWEFIDLVIKSYNTVENVCRLETRRKPNGMFDFNELDYQNAVVMPSYRNFDHRQYYYVADICWDMRPTTDFPGEHFATFAEYYTKKYGAKITNYQQPLLDADFSVMRLNLTIPRHVNFKGVPLPVPSAAKKKFFRESNSQKQFLIPELCFIHPFPATFWHKAASMPTIMHRVNQLLLAEELRSQIAYDVGLGLLNFPTENEKLIMDYNLSGGLRSEEEMNRNTSCIIGSYLNETKIIEEHDLQPNSVITSDLPRSDTDF</sequence>
<accession>D5JG71</accession>
<keyword evidence="4" id="KW-0378">Hydrolase</keyword>
<evidence type="ECO:0000256" key="4">
    <source>
        <dbReference type="ARBA" id="ARBA00022801"/>
    </source>
</evidence>
<dbReference type="SUPFAM" id="SSF101690">
    <property type="entry name" value="PAZ domain"/>
    <property type="match status" value="1"/>
</dbReference>
<dbReference type="GO" id="GO:0004525">
    <property type="term" value="F:ribonuclease III activity"/>
    <property type="evidence" value="ECO:0007669"/>
    <property type="project" value="TreeGrafter"/>
</dbReference>
<dbReference type="InterPro" id="IPR003100">
    <property type="entry name" value="PAZ_dom"/>
</dbReference>
<dbReference type="GO" id="GO:0003723">
    <property type="term" value="F:RNA binding"/>
    <property type="evidence" value="ECO:0007669"/>
    <property type="project" value="InterPro"/>
</dbReference>
<protein>
    <submittedName>
        <fullName evidence="6">Dicer1-like protein</fullName>
    </submittedName>
</protein>
<dbReference type="Gene3D" id="2.170.260.10">
    <property type="entry name" value="paz domain"/>
    <property type="match status" value="1"/>
</dbReference>
<dbReference type="GO" id="GO:0031054">
    <property type="term" value="P:pre-miRNA processing"/>
    <property type="evidence" value="ECO:0007669"/>
    <property type="project" value="TreeGrafter"/>
</dbReference>
<evidence type="ECO:0000256" key="1">
    <source>
        <dbReference type="ARBA" id="ARBA00022722"/>
    </source>
</evidence>
<name>D5JG71_DUGJA</name>
<evidence type="ECO:0000259" key="5">
    <source>
        <dbReference type="PROSITE" id="PS50821"/>
    </source>
</evidence>
<proteinExistence type="evidence at transcript level"/>
<dbReference type="SMART" id="SM00949">
    <property type="entry name" value="PAZ"/>
    <property type="match status" value="1"/>
</dbReference>
<dbReference type="GO" id="GO:0070578">
    <property type="term" value="C:RISC-loading complex"/>
    <property type="evidence" value="ECO:0007669"/>
    <property type="project" value="TreeGrafter"/>
</dbReference>
<keyword evidence="2" id="KW-0547">Nucleotide-binding</keyword>
<dbReference type="GO" id="GO:0000166">
    <property type="term" value="F:nucleotide binding"/>
    <property type="evidence" value="ECO:0007669"/>
    <property type="project" value="UniProtKB-KW"/>
</dbReference>
<dbReference type="InterPro" id="IPR036085">
    <property type="entry name" value="PAZ_dom_sf"/>
</dbReference>
<dbReference type="Pfam" id="PF02170">
    <property type="entry name" value="PAZ"/>
    <property type="match status" value="1"/>
</dbReference>
<evidence type="ECO:0000256" key="2">
    <source>
        <dbReference type="ARBA" id="ARBA00022741"/>
    </source>
</evidence>
<dbReference type="GO" id="GO:0030422">
    <property type="term" value="P:siRNA processing"/>
    <property type="evidence" value="ECO:0007669"/>
    <property type="project" value="TreeGrafter"/>
</dbReference>
<dbReference type="PANTHER" id="PTHR14950:SF37">
    <property type="entry name" value="ENDORIBONUCLEASE DICER"/>
    <property type="match status" value="1"/>
</dbReference>
<dbReference type="PROSITE" id="PS50821">
    <property type="entry name" value="PAZ"/>
    <property type="match status" value="1"/>
</dbReference>
<dbReference type="GO" id="GO:0005737">
    <property type="term" value="C:cytoplasm"/>
    <property type="evidence" value="ECO:0007669"/>
    <property type="project" value="TreeGrafter"/>
</dbReference>
<gene>
    <name evidence="6" type="primary">DICER-1</name>
</gene>
<dbReference type="EMBL" id="GU305894">
    <property type="protein sequence ID" value="ADF47441.1"/>
    <property type="molecule type" value="mRNA"/>
</dbReference>
<keyword evidence="3" id="KW-0255">Endonuclease</keyword>
<organism evidence="6">
    <name type="scientific">Dugesia japonica</name>
    <name type="common">Planarian</name>
    <dbReference type="NCBI Taxonomy" id="6161"/>
    <lineage>
        <taxon>Eukaryota</taxon>
        <taxon>Metazoa</taxon>
        <taxon>Spiralia</taxon>
        <taxon>Lophotrochozoa</taxon>
        <taxon>Platyhelminthes</taxon>
        <taxon>Rhabditophora</taxon>
        <taxon>Seriata</taxon>
        <taxon>Tricladida</taxon>
        <taxon>Continenticola</taxon>
        <taxon>Geoplanoidea</taxon>
        <taxon>Dugesiidae</taxon>
        <taxon>Dugesia</taxon>
    </lineage>
</organism>
<reference evidence="6" key="1">
    <citation type="journal article" date="2010" name="Dev. Biol.">
        <title>Different requirements for conserved post-transcriptional regulators in planarian regeneration and stem cell maintenance.</title>
        <authorList>
            <person name="Rouhana L."/>
            <person name="Shibata N."/>
            <person name="Nishimura O."/>
            <person name="Agata K."/>
        </authorList>
    </citation>
    <scope>NUCLEOTIDE SEQUENCE</scope>
</reference>
<keyword evidence="1" id="KW-0540">Nuclease</keyword>
<dbReference type="FunFam" id="2.170.260.10:FF:000002">
    <property type="entry name" value="Putative Endoribonuclease Dicer"/>
    <property type="match status" value="1"/>
</dbReference>
<dbReference type="GO" id="GO:0006309">
    <property type="term" value="P:apoptotic DNA fragmentation"/>
    <property type="evidence" value="ECO:0007669"/>
    <property type="project" value="TreeGrafter"/>
</dbReference>
<evidence type="ECO:0000256" key="3">
    <source>
        <dbReference type="ARBA" id="ARBA00022759"/>
    </source>
</evidence>
<dbReference type="PANTHER" id="PTHR14950">
    <property type="entry name" value="DICER-RELATED"/>
    <property type="match status" value="1"/>
</dbReference>